<dbReference type="SMART" id="SM00060">
    <property type="entry name" value="FN3"/>
    <property type="match status" value="5"/>
</dbReference>
<dbReference type="RefSeq" id="WP_205723230.1">
    <property type="nucleotide sequence ID" value="NZ_CP070608.1"/>
</dbReference>
<name>A0A974WHX3_9BACT</name>
<dbReference type="Gene3D" id="2.60.40.10">
    <property type="entry name" value="Immunoglobulins"/>
    <property type="match status" value="5"/>
</dbReference>
<protein>
    <recommendedName>
        <fullName evidence="1">Fibronectin type-III domain-containing protein</fullName>
    </recommendedName>
</protein>
<dbReference type="InterPro" id="IPR003961">
    <property type="entry name" value="FN3_dom"/>
</dbReference>
<evidence type="ECO:0000313" key="2">
    <source>
        <dbReference type="EMBL" id="QSE98716.1"/>
    </source>
</evidence>
<dbReference type="EMBL" id="CP070608">
    <property type="protein sequence ID" value="QSE98716.1"/>
    <property type="molecule type" value="Genomic_DNA"/>
</dbReference>
<feature type="domain" description="Fibronectin type-III" evidence="1">
    <location>
        <begin position="498"/>
        <end position="595"/>
    </location>
</feature>
<dbReference type="KEGG" id="fuv:JR347_06445"/>
<keyword evidence="3" id="KW-1185">Reference proteome</keyword>
<reference evidence="2" key="1">
    <citation type="submission" date="2021-02" db="EMBL/GenBank/DDBJ databases">
        <title>Fulvivirga sp. S481 isolated from sea water.</title>
        <authorList>
            <person name="Bae S.S."/>
            <person name="Baek K."/>
        </authorList>
    </citation>
    <scope>NUCLEOTIDE SEQUENCE</scope>
    <source>
        <strain evidence="2">S481</strain>
    </source>
</reference>
<accession>A0A974WHX3</accession>
<dbReference type="InterPro" id="IPR013783">
    <property type="entry name" value="Ig-like_fold"/>
</dbReference>
<feature type="domain" description="Fibronectin type-III" evidence="1">
    <location>
        <begin position="599"/>
        <end position="687"/>
    </location>
</feature>
<organism evidence="2 3">
    <name type="scientific">Fulvivirga lutea</name>
    <dbReference type="NCBI Taxonomy" id="2810512"/>
    <lineage>
        <taxon>Bacteria</taxon>
        <taxon>Pseudomonadati</taxon>
        <taxon>Bacteroidota</taxon>
        <taxon>Cytophagia</taxon>
        <taxon>Cytophagales</taxon>
        <taxon>Fulvivirgaceae</taxon>
        <taxon>Fulvivirga</taxon>
    </lineage>
</organism>
<evidence type="ECO:0000313" key="3">
    <source>
        <dbReference type="Proteomes" id="UP000662783"/>
    </source>
</evidence>
<dbReference type="SUPFAM" id="SSF49265">
    <property type="entry name" value="Fibronectin type III"/>
    <property type="match status" value="2"/>
</dbReference>
<sequence length="687" mass="78014">MLLVLIPAVTSAQGVEGDSFKLPTVRILSKIKNDTVLLRWAPTDAVSWQLGNKYGYSIEKYILSRNGERLNIPERQTITSEPIKPLPLDQWETIVENDDYALIAAQAIYGDSFEVDTNTGSDITTIIQKAREIEQRYSFALFAADISKNAANASGLLYLDNDVSESEQYVYKIFANIPKSAHAMDSGYVFVDPNVKAELPQIKELKADFANRSVILSWNKSFYEDIYIGYFLEKSEDGLNFKAVDELPIINTESPTGKESRYFFKADSLQENYKTYHYRIRGIDAFGEKGPVSESVSGEGFVSLDRSATIISADVINNARINLQWEYLGEADIEYFELERAGRASGPYATIRKNISKTIRSVTDSIPNTINYYRIKIVDQHGQSKSSQPYLAQLIDSIPPTKPMNVYGKVDSVGNVTLSWKQNTEDDLLGYRVFSSNFKSDEFSEITVDPITDTTFSEKININTLTESIYYRIKAIDQHFNPSEYSELIEIKRPDIFPPVTPIFKSVKSDEEGIQLGWINSSSTDVTNHLLYRRKDTERSWKLVAVFNNTRPDTTYVDYDVSYANYYEYTLIAVDDSGLESDPAKPVRSKRIDRGVRKVIEDVFASVDRKNQKIILAWNYNEPGVERYIIYRGLADNPASIYKSVNADQNQFEDLSLTVNSEYTYRVQAIYQGGAKSPLSETIKIKY</sequence>
<dbReference type="InterPro" id="IPR036116">
    <property type="entry name" value="FN3_sf"/>
</dbReference>
<dbReference type="Proteomes" id="UP000662783">
    <property type="component" value="Chromosome"/>
</dbReference>
<dbReference type="CDD" id="cd00063">
    <property type="entry name" value="FN3"/>
    <property type="match status" value="2"/>
</dbReference>
<dbReference type="PROSITE" id="PS50853">
    <property type="entry name" value="FN3"/>
    <property type="match status" value="2"/>
</dbReference>
<dbReference type="AlphaFoldDB" id="A0A974WHX3"/>
<evidence type="ECO:0000259" key="1">
    <source>
        <dbReference type="PROSITE" id="PS50853"/>
    </source>
</evidence>
<gene>
    <name evidence="2" type="ORF">JR347_06445</name>
</gene>
<proteinExistence type="predicted"/>